<evidence type="ECO:0000313" key="5">
    <source>
        <dbReference type="Proteomes" id="UP000675881"/>
    </source>
</evidence>
<dbReference type="Gene3D" id="1.10.565.10">
    <property type="entry name" value="Retinoid X Receptor"/>
    <property type="match status" value="1"/>
</dbReference>
<dbReference type="InterPro" id="IPR035500">
    <property type="entry name" value="NHR-like_dom_sf"/>
</dbReference>
<dbReference type="SMART" id="SM00430">
    <property type="entry name" value="HOLI"/>
    <property type="match status" value="1"/>
</dbReference>
<evidence type="ECO:0000256" key="3">
    <source>
        <dbReference type="ARBA" id="ARBA00023170"/>
    </source>
</evidence>
<name>A0A7R8CHR5_LEPSM</name>
<dbReference type="EMBL" id="HG994591">
    <property type="protein sequence ID" value="CAF2820736.1"/>
    <property type="molecule type" value="Genomic_DNA"/>
</dbReference>
<dbReference type="Pfam" id="PF00104">
    <property type="entry name" value="Hormone_recep"/>
    <property type="match status" value="1"/>
</dbReference>
<gene>
    <name evidence="4" type="ORF">LSAA_3477</name>
</gene>
<reference evidence="4" key="1">
    <citation type="submission" date="2021-02" db="EMBL/GenBank/DDBJ databases">
        <authorList>
            <person name="Bekaert M."/>
        </authorList>
    </citation>
    <scope>NUCLEOTIDE SEQUENCE</scope>
    <source>
        <strain evidence="4">IoA-00</strain>
    </source>
</reference>
<protein>
    <submittedName>
        <fullName evidence="4">NR2E3</fullName>
    </submittedName>
</protein>
<dbReference type="OrthoDB" id="5771769at2759"/>
<dbReference type="PANTHER" id="PTHR24083">
    <property type="entry name" value="NUCLEAR HORMONE RECEPTOR"/>
    <property type="match status" value="1"/>
</dbReference>
<sequence>MKKEAVQQERTPRISCIKATQTTSYTFSNLKNKSSKANPISSRRLYLLSTSFRESSNTEIIDDTYLTKNILSTVVNSKKENIVINIENNKKCIETILNAPSHKRTTPSFQFYPSPTITLLSENSLHEISAKLLFTVVHWAKSVPSFIKFSVNDQNVLLREAWSRLFILGTAQWAILINEEKLMLNCEEKSKDHTNLLFHHAKKMTKIVQKIRDQNLDYNEYTILKALILFSPEGNNLIESHQVEKLQDQTLIMLEEYCSHNDNCVNKPKYTFNLRRFGKLLLAFSNIFQITSKDVESLFFQKTLGSISVDRIITDSFK</sequence>
<dbReference type="InterPro" id="IPR001723">
    <property type="entry name" value="Nuclear_hrmn_rcpt"/>
</dbReference>
<dbReference type="PROSITE" id="PS51843">
    <property type="entry name" value="NR_LBD"/>
    <property type="match status" value="1"/>
</dbReference>
<accession>A0A7R8CHR5</accession>
<dbReference type="SUPFAM" id="SSF48508">
    <property type="entry name" value="Nuclear receptor ligand-binding domain"/>
    <property type="match status" value="1"/>
</dbReference>
<dbReference type="InterPro" id="IPR050274">
    <property type="entry name" value="Nuclear_hormone_rcpt_NR2"/>
</dbReference>
<dbReference type="AlphaFoldDB" id="A0A7R8CHR5"/>
<dbReference type="InterPro" id="IPR000536">
    <property type="entry name" value="Nucl_hrmn_rcpt_lig-bd"/>
</dbReference>
<keyword evidence="1" id="KW-0805">Transcription regulation</keyword>
<evidence type="ECO:0000313" key="4">
    <source>
        <dbReference type="EMBL" id="CAF2820736.1"/>
    </source>
</evidence>
<keyword evidence="3" id="KW-0675">Receptor</keyword>
<organism evidence="4 5">
    <name type="scientific">Lepeophtheirus salmonis</name>
    <name type="common">Salmon louse</name>
    <name type="synonym">Caligus salmonis</name>
    <dbReference type="NCBI Taxonomy" id="72036"/>
    <lineage>
        <taxon>Eukaryota</taxon>
        <taxon>Metazoa</taxon>
        <taxon>Ecdysozoa</taxon>
        <taxon>Arthropoda</taxon>
        <taxon>Crustacea</taxon>
        <taxon>Multicrustacea</taxon>
        <taxon>Hexanauplia</taxon>
        <taxon>Copepoda</taxon>
        <taxon>Siphonostomatoida</taxon>
        <taxon>Caligidae</taxon>
        <taxon>Lepeophtheirus</taxon>
    </lineage>
</organism>
<evidence type="ECO:0000256" key="2">
    <source>
        <dbReference type="ARBA" id="ARBA00023163"/>
    </source>
</evidence>
<evidence type="ECO:0000256" key="1">
    <source>
        <dbReference type="ARBA" id="ARBA00023015"/>
    </source>
</evidence>
<keyword evidence="2" id="KW-0804">Transcription</keyword>
<keyword evidence="5" id="KW-1185">Reference proteome</keyword>
<dbReference type="Proteomes" id="UP000675881">
    <property type="component" value="Chromosome 12"/>
</dbReference>
<dbReference type="PRINTS" id="PR00398">
    <property type="entry name" value="STRDHORMONER"/>
</dbReference>
<proteinExistence type="predicted"/>